<name>A0A2T3ZPF8_TRIA4</name>
<reference evidence="3 4" key="1">
    <citation type="submission" date="2016-07" db="EMBL/GenBank/DDBJ databases">
        <title>Multiple horizontal gene transfer events from other fungi enriched the ability of initially mycotrophic Trichoderma (Ascomycota) to feed on dead plant biomass.</title>
        <authorList>
            <consortium name="DOE Joint Genome Institute"/>
            <person name="Aerts A."/>
            <person name="Atanasova L."/>
            <person name="Chenthamara K."/>
            <person name="Zhang J."/>
            <person name="Grujic M."/>
            <person name="Henrissat B."/>
            <person name="Kuo A."/>
            <person name="Salamov A."/>
            <person name="Lipzen A."/>
            <person name="Labutti K."/>
            <person name="Barry K."/>
            <person name="Miao Y."/>
            <person name="Rahimi M.J."/>
            <person name="Shen Q."/>
            <person name="Grigoriev I.V."/>
            <person name="Kubicek C.P."/>
            <person name="Druzhinina I.S."/>
        </authorList>
    </citation>
    <scope>NUCLEOTIDE SEQUENCE [LARGE SCALE GENOMIC DNA]</scope>
    <source>
        <strain evidence="3 4">CBS 433.97</strain>
    </source>
</reference>
<evidence type="ECO:0000256" key="2">
    <source>
        <dbReference type="SAM" id="SignalP"/>
    </source>
</evidence>
<feature type="region of interest" description="Disordered" evidence="1">
    <location>
        <begin position="57"/>
        <end position="100"/>
    </location>
</feature>
<evidence type="ECO:0000313" key="4">
    <source>
        <dbReference type="Proteomes" id="UP000240493"/>
    </source>
</evidence>
<feature type="compositionally biased region" description="Polar residues" evidence="1">
    <location>
        <begin position="63"/>
        <end position="79"/>
    </location>
</feature>
<evidence type="ECO:0008006" key="5">
    <source>
        <dbReference type="Google" id="ProtNLM"/>
    </source>
</evidence>
<gene>
    <name evidence="3" type="ORF">M441DRAFT_53400</name>
</gene>
<dbReference type="Proteomes" id="UP000240493">
    <property type="component" value="Unassembled WGS sequence"/>
</dbReference>
<evidence type="ECO:0000256" key="1">
    <source>
        <dbReference type="SAM" id="MobiDB-lite"/>
    </source>
</evidence>
<protein>
    <recommendedName>
        <fullName evidence="5">Secreted protein</fullName>
    </recommendedName>
</protein>
<evidence type="ECO:0000313" key="3">
    <source>
        <dbReference type="EMBL" id="PTB46678.1"/>
    </source>
</evidence>
<feature type="signal peptide" evidence="2">
    <location>
        <begin position="1"/>
        <end position="23"/>
    </location>
</feature>
<keyword evidence="4" id="KW-1185">Reference proteome</keyword>
<dbReference type="EMBL" id="KZ679256">
    <property type="protein sequence ID" value="PTB46678.1"/>
    <property type="molecule type" value="Genomic_DNA"/>
</dbReference>
<sequence>MTVRAACEYWLCACILQILFVHAHCTAVSGSFAVPSQSKRDELLSRSSIQCNEASGLEYPRDNANSGILGSQSKSSLPRTQLPPPNPHFIRVTDMEWPSS</sequence>
<organism evidence="3 4">
    <name type="scientific">Trichoderma asperellum (strain ATCC 204424 / CBS 433.97 / NBRC 101777)</name>
    <dbReference type="NCBI Taxonomy" id="1042311"/>
    <lineage>
        <taxon>Eukaryota</taxon>
        <taxon>Fungi</taxon>
        <taxon>Dikarya</taxon>
        <taxon>Ascomycota</taxon>
        <taxon>Pezizomycotina</taxon>
        <taxon>Sordariomycetes</taxon>
        <taxon>Hypocreomycetidae</taxon>
        <taxon>Hypocreales</taxon>
        <taxon>Hypocreaceae</taxon>
        <taxon>Trichoderma</taxon>
    </lineage>
</organism>
<feature type="chain" id="PRO_5015548509" description="Secreted protein" evidence="2">
    <location>
        <begin position="24"/>
        <end position="100"/>
    </location>
</feature>
<proteinExistence type="predicted"/>
<keyword evidence="2" id="KW-0732">Signal</keyword>
<accession>A0A2T3ZPF8</accession>
<dbReference type="AlphaFoldDB" id="A0A2T3ZPF8"/>